<dbReference type="SUPFAM" id="SSF160897">
    <property type="entry name" value="Taf5 N-terminal domain-like"/>
    <property type="match status" value="1"/>
</dbReference>
<keyword evidence="4" id="KW-0677">Repeat</keyword>
<dbReference type="GO" id="GO:0006367">
    <property type="term" value="P:transcription initiation at RNA polymerase II promoter"/>
    <property type="evidence" value="ECO:0007669"/>
    <property type="project" value="TreeGrafter"/>
</dbReference>
<evidence type="ECO:0000256" key="3">
    <source>
        <dbReference type="ARBA" id="ARBA00022574"/>
    </source>
</evidence>
<dbReference type="InterPro" id="IPR037264">
    <property type="entry name" value="TFIID_NTD2_sf"/>
</dbReference>
<dbReference type="Pfam" id="PF08513">
    <property type="entry name" value="LisH"/>
    <property type="match status" value="1"/>
</dbReference>
<evidence type="ECO:0000256" key="6">
    <source>
        <dbReference type="ARBA" id="ARBA00023163"/>
    </source>
</evidence>
<evidence type="ECO:0000313" key="11">
    <source>
        <dbReference type="EMBL" id="PMD34284.1"/>
    </source>
</evidence>
<sequence length="732" mass="81661">MSSHQPQGPGNGPPSAGMSMQHQQGIQQPAPPSQSMSQQNLNQIVIEYLVKKGYNRTEQMLRQESAHLDKDGRPIHNRIEDLGNIKYTRGYKLLCGWVEQNLDVYKFELRRLPWPIFVYSYLDLIVNDATEDGEKFFREFSSDFEKVHAEELRVFETIKLRSQVFENSVTQLYRNNKYSLPLNLHVYYNLLTFLETNNNSGGGIIIYLLQTYCEVREIERGPLDQFSFEAIVNQARSREGDEPTLQEGIPGAFTGVTNKDVMDNTIALKLGPMPLDPELAGDVRADLEEEDLREDRKDGRPSLVDEFDRYIKREESIDGPSRVDIPQPPPRQRDVQMEIQKIKENRDRFKIDKADDIKTGVAPGVSICMFTFHNTLDSINCIEFSDDNNLVAVGTAESYIRVWNLHGDPLPSIVRGAENEKPTSSRRLIGHSAPVYEVSFSPSIQGPANPDKNTPSTAPLLLVSCSADNHIRLWSLETWTCLIVYKAHNGPVWQVKFSPFGHYFASCGWDKTVRVWAQDHISPLRMMVGHDTSVNRVAWHPNGAYVFSASDTVDKTIRMWSFATGECVRVFTGHTETISALECAPNGRILASADAGGNIFLWDLEQSKLIKRCRGHGKGGVWSLSFSVETSILISGSGDGTVRVWDVAVPADPHKANQAGETIATGGQADATRINHAGPQPAAPAGVGAKKKGKDTMITPDQIAAFPTKKSPVYKVKLTRMNLVVAGSCYLP</sequence>
<dbReference type="AlphaFoldDB" id="A0A2J6R6Z8"/>
<dbReference type="InterPro" id="IPR006594">
    <property type="entry name" value="LisH"/>
</dbReference>
<dbReference type="SMART" id="SM00667">
    <property type="entry name" value="LisH"/>
    <property type="match status" value="1"/>
</dbReference>
<evidence type="ECO:0000256" key="9">
    <source>
        <dbReference type="SAM" id="MobiDB-lite"/>
    </source>
</evidence>
<dbReference type="InterPro" id="IPR036322">
    <property type="entry name" value="WD40_repeat_dom_sf"/>
</dbReference>
<dbReference type="CDD" id="cd08044">
    <property type="entry name" value="TAF5_NTD2"/>
    <property type="match status" value="1"/>
</dbReference>
<comment type="similarity">
    <text evidence="2">Belongs to the WD repeat TAF5 family.</text>
</comment>
<dbReference type="EMBL" id="KZ613954">
    <property type="protein sequence ID" value="PMD34284.1"/>
    <property type="molecule type" value="Genomic_DNA"/>
</dbReference>
<protein>
    <submittedName>
        <fullName evidence="11">WD40 repeat-like protein</fullName>
    </submittedName>
</protein>
<dbReference type="PROSITE" id="PS50294">
    <property type="entry name" value="WD_REPEATS_REGION"/>
    <property type="match status" value="4"/>
</dbReference>
<keyword evidence="12" id="KW-1185">Reference proteome</keyword>
<evidence type="ECO:0000256" key="2">
    <source>
        <dbReference type="ARBA" id="ARBA00009435"/>
    </source>
</evidence>
<dbReference type="PANTHER" id="PTHR19879">
    <property type="entry name" value="TRANSCRIPTION INITIATION FACTOR TFIID"/>
    <property type="match status" value="1"/>
</dbReference>
<keyword evidence="6" id="KW-0804">Transcription</keyword>
<dbReference type="Pfam" id="PF04494">
    <property type="entry name" value="TFIID_NTD2"/>
    <property type="match status" value="1"/>
</dbReference>
<dbReference type="GO" id="GO:0005669">
    <property type="term" value="C:transcription factor TFIID complex"/>
    <property type="evidence" value="ECO:0007669"/>
    <property type="project" value="TreeGrafter"/>
</dbReference>
<dbReference type="GO" id="GO:0016251">
    <property type="term" value="F:RNA polymerase II general transcription initiation factor activity"/>
    <property type="evidence" value="ECO:0007669"/>
    <property type="project" value="TreeGrafter"/>
</dbReference>
<dbReference type="PROSITE" id="PS00678">
    <property type="entry name" value="WD_REPEATS_1"/>
    <property type="match status" value="1"/>
</dbReference>
<evidence type="ECO:0000256" key="1">
    <source>
        <dbReference type="ARBA" id="ARBA00004123"/>
    </source>
</evidence>
<evidence type="ECO:0000256" key="8">
    <source>
        <dbReference type="PROSITE-ProRule" id="PRU00221"/>
    </source>
</evidence>
<organism evidence="11 12">
    <name type="scientific">Hyaloscypha variabilis (strain UAMH 11265 / GT02V1 / F)</name>
    <name type="common">Meliniomyces variabilis</name>
    <dbReference type="NCBI Taxonomy" id="1149755"/>
    <lineage>
        <taxon>Eukaryota</taxon>
        <taxon>Fungi</taxon>
        <taxon>Dikarya</taxon>
        <taxon>Ascomycota</taxon>
        <taxon>Pezizomycotina</taxon>
        <taxon>Leotiomycetes</taxon>
        <taxon>Helotiales</taxon>
        <taxon>Hyaloscyphaceae</taxon>
        <taxon>Hyaloscypha</taxon>
        <taxon>Hyaloscypha variabilis</taxon>
    </lineage>
</organism>
<dbReference type="InterPro" id="IPR001680">
    <property type="entry name" value="WD40_rpt"/>
</dbReference>
<dbReference type="PANTHER" id="PTHR19879:SF1">
    <property type="entry name" value="CANNONBALL-RELATED"/>
    <property type="match status" value="1"/>
</dbReference>
<keyword evidence="5" id="KW-0805">Transcription regulation</keyword>
<evidence type="ECO:0000256" key="7">
    <source>
        <dbReference type="ARBA" id="ARBA00023242"/>
    </source>
</evidence>
<dbReference type="CDD" id="cd00200">
    <property type="entry name" value="WD40"/>
    <property type="match status" value="1"/>
</dbReference>
<dbReference type="InterPro" id="IPR020472">
    <property type="entry name" value="WD40_PAC1"/>
</dbReference>
<dbReference type="Proteomes" id="UP000235786">
    <property type="component" value="Unassembled WGS sequence"/>
</dbReference>
<feature type="repeat" description="WD" evidence="8">
    <location>
        <begin position="485"/>
        <end position="516"/>
    </location>
</feature>
<name>A0A2J6R6Z8_HYAVF</name>
<gene>
    <name evidence="11" type="ORF">L207DRAFT_517465</name>
</gene>
<accession>A0A2J6R6Z8</accession>
<evidence type="ECO:0000256" key="5">
    <source>
        <dbReference type="ARBA" id="ARBA00023015"/>
    </source>
</evidence>
<dbReference type="PROSITE" id="PS50896">
    <property type="entry name" value="LISH"/>
    <property type="match status" value="1"/>
</dbReference>
<reference evidence="11 12" key="1">
    <citation type="submission" date="2016-04" db="EMBL/GenBank/DDBJ databases">
        <title>A degradative enzymes factory behind the ericoid mycorrhizal symbiosis.</title>
        <authorList>
            <consortium name="DOE Joint Genome Institute"/>
            <person name="Martino E."/>
            <person name="Morin E."/>
            <person name="Grelet G."/>
            <person name="Kuo A."/>
            <person name="Kohler A."/>
            <person name="Daghino S."/>
            <person name="Barry K."/>
            <person name="Choi C."/>
            <person name="Cichocki N."/>
            <person name="Clum A."/>
            <person name="Copeland A."/>
            <person name="Hainaut M."/>
            <person name="Haridas S."/>
            <person name="Labutti K."/>
            <person name="Lindquist E."/>
            <person name="Lipzen A."/>
            <person name="Khouja H.-R."/>
            <person name="Murat C."/>
            <person name="Ohm R."/>
            <person name="Olson A."/>
            <person name="Spatafora J."/>
            <person name="Veneault-Fourrey C."/>
            <person name="Henrissat B."/>
            <person name="Grigoriev I."/>
            <person name="Martin F."/>
            <person name="Perotto S."/>
        </authorList>
    </citation>
    <scope>NUCLEOTIDE SEQUENCE [LARGE SCALE GENOMIC DNA]</scope>
    <source>
        <strain evidence="11 12">F</strain>
    </source>
</reference>
<keyword evidence="3 8" id="KW-0853">WD repeat</keyword>
<comment type="subcellular location">
    <subcellularLocation>
        <location evidence="1">Nucleus</location>
    </subcellularLocation>
</comment>
<evidence type="ECO:0000259" key="10">
    <source>
        <dbReference type="Pfam" id="PF04494"/>
    </source>
</evidence>
<dbReference type="PRINTS" id="PR00320">
    <property type="entry name" value="GPROTEINBRPT"/>
</dbReference>
<dbReference type="Gene3D" id="2.130.10.10">
    <property type="entry name" value="YVTN repeat-like/Quinoprotein amine dehydrogenase"/>
    <property type="match status" value="2"/>
</dbReference>
<feature type="repeat" description="WD" evidence="8">
    <location>
        <begin position="527"/>
        <end position="570"/>
    </location>
</feature>
<evidence type="ECO:0000313" key="12">
    <source>
        <dbReference type="Proteomes" id="UP000235786"/>
    </source>
</evidence>
<evidence type="ECO:0000256" key="4">
    <source>
        <dbReference type="ARBA" id="ARBA00022737"/>
    </source>
</evidence>
<dbReference type="InterPro" id="IPR015943">
    <property type="entry name" value="WD40/YVTN_repeat-like_dom_sf"/>
</dbReference>
<feature type="repeat" description="WD" evidence="8">
    <location>
        <begin position="571"/>
        <end position="612"/>
    </location>
</feature>
<feature type="repeat" description="WD" evidence="8">
    <location>
        <begin position="621"/>
        <end position="647"/>
    </location>
</feature>
<dbReference type="SMART" id="SM00320">
    <property type="entry name" value="WD40"/>
    <property type="match status" value="6"/>
</dbReference>
<dbReference type="SUPFAM" id="SSF50978">
    <property type="entry name" value="WD40 repeat-like"/>
    <property type="match status" value="1"/>
</dbReference>
<feature type="domain" description="TFIID subunit TAF5 NTD2" evidence="10">
    <location>
        <begin position="85"/>
        <end position="213"/>
    </location>
</feature>
<dbReference type="STRING" id="1149755.A0A2J6R6Z8"/>
<feature type="repeat" description="WD" evidence="8">
    <location>
        <begin position="372"/>
        <end position="405"/>
    </location>
</feature>
<proteinExistence type="inferred from homology"/>
<dbReference type="InterPro" id="IPR007582">
    <property type="entry name" value="TFIID_NTD2"/>
</dbReference>
<dbReference type="PROSITE" id="PS50082">
    <property type="entry name" value="WD_REPEATS_2"/>
    <property type="match status" value="5"/>
</dbReference>
<dbReference type="Pfam" id="PF00400">
    <property type="entry name" value="WD40"/>
    <property type="match status" value="6"/>
</dbReference>
<dbReference type="Gene3D" id="1.25.40.500">
    <property type="entry name" value="TFIID subunit TAF5, NTD2 domain"/>
    <property type="match status" value="1"/>
</dbReference>
<dbReference type="InterPro" id="IPR019775">
    <property type="entry name" value="WD40_repeat_CS"/>
</dbReference>
<feature type="region of interest" description="Disordered" evidence="9">
    <location>
        <begin position="1"/>
        <end position="37"/>
    </location>
</feature>
<dbReference type="OrthoDB" id="10266330at2759"/>
<keyword evidence="7" id="KW-0539">Nucleus</keyword>